<proteinExistence type="predicted"/>
<gene>
    <name evidence="2" type="ORF">BJG266_LOCUS47983</name>
    <name evidence="3" type="ORF">QVE165_LOCUS65036</name>
</gene>
<dbReference type="Proteomes" id="UP000663877">
    <property type="component" value="Unassembled WGS sequence"/>
</dbReference>
<dbReference type="EMBL" id="CAJNOM010006435">
    <property type="protein sequence ID" value="CAF1670193.1"/>
    <property type="molecule type" value="Genomic_DNA"/>
</dbReference>
<evidence type="ECO:0000313" key="2">
    <source>
        <dbReference type="EMBL" id="CAF1573630.1"/>
    </source>
</evidence>
<comment type="caution">
    <text evidence="3">The sequence shown here is derived from an EMBL/GenBank/DDBJ whole genome shotgun (WGS) entry which is preliminary data.</text>
</comment>
<protein>
    <submittedName>
        <fullName evidence="3">Uncharacterized protein</fullName>
    </submittedName>
</protein>
<sequence length="113" mass="11587">TTITATTTIATTTITITETTTTAITTTTSAIEVTPPSEDEPNLALIFGLSMGIGIPALLLIIGGLICYLKTRFPNAKVEPAAATNTALGAVTDIPMVPINTTEKNSTLVAVVV</sequence>
<dbReference type="AlphaFoldDB" id="A0A816G7G9"/>
<evidence type="ECO:0000313" key="4">
    <source>
        <dbReference type="Proteomes" id="UP000663832"/>
    </source>
</evidence>
<dbReference type="OrthoDB" id="412155at2759"/>
<organism evidence="3 4">
    <name type="scientific">Adineta steineri</name>
    <dbReference type="NCBI Taxonomy" id="433720"/>
    <lineage>
        <taxon>Eukaryota</taxon>
        <taxon>Metazoa</taxon>
        <taxon>Spiralia</taxon>
        <taxon>Gnathifera</taxon>
        <taxon>Rotifera</taxon>
        <taxon>Eurotatoria</taxon>
        <taxon>Bdelloidea</taxon>
        <taxon>Adinetida</taxon>
        <taxon>Adinetidae</taxon>
        <taxon>Adineta</taxon>
    </lineage>
</organism>
<reference evidence="3" key="1">
    <citation type="submission" date="2021-02" db="EMBL/GenBank/DDBJ databases">
        <authorList>
            <person name="Nowell W R."/>
        </authorList>
    </citation>
    <scope>NUCLEOTIDE SEQUENCE</scope>
</reference>
<feature type="transmembrane region" description="Helical" evidence="1">
    <location>
        <begin position="43"/>
        <end position="69"/>
    </location>
</feature>
<evidence type="ECO:0000256" key="1">
    <source>
        <dbReference type="SAM" id="Phobius"/>
    </source>
</evidence>
<dbReference type="EMBL" id="CAJNOI010006019">
    <property type="protein sequence ID" value="CAF1573630.1"/>
    <property type="molecule type" value="Genomic_DNA"/>
</dbReference>
<keyword evidence="4" id="KW-1185">Reference proteome</keyword>
<dbReference type="Proteomes" id="UP000663832">
    <property type="component" value="Unassembled WGS sequence"/>
</dbReference>
<accession>A0A816G7G9</accession>
<keyword evidence="1" id="KW-1133">Transmembrane helix</keyword>
<evidence type="ECO:0000313" key="3">
    <source>
        <dbReference type="EMBL" id="CAF1670193.1"/>
    </source>
</evidence>
<name>A0A816G7G9_9BILA</name>
<keyword evidence="1" id="KW-0472">Membrane</keyword>
<keyword evidence="1" id="KW-0812">Transmembrane</keyword>
<feature type="non-terminal residue" evidence="3">
    <location>
        <position position="113"/>
    </location>
</feature>